<dbReference type="SMART" id="SM00569">
    <property type="entry name" value="L27"/>
    <property type="match status" value="2"/>
</dbReference>
<dbReference type="InterPro" id="IPR004172">
    <property type="entry name" value="L27_dom"/>
</dbReference>
<dbReference type="SMART" id="SM00326">
    <property type="entry name" value="SH3"/>
    <property type="match status" value="1"/>
</dbReference>
<evidence type="ECO:0000256" key="10">
    <source>
        <dbReference type="ARBA" id="ARBA00022777"/>
    </source>
</evidence>
<dbReference type="InterPro" id="IPR001452">
    <property type="entry name" value="SH3_domain"/>
</dbReference>
<proteinExistence type="inferred from homology"/>
<gene>
    <name evidence="22" type="ORF">NP493_1160g00058</name>
</gene>
<comment type="caution">
    <text evidence="22">The sequence shown here is derived from an EMBL/GenBank/DDBJ whole genome shotgun (WGS) entry which is preliminary data.</text>
</comment>
<keyword evidence="10" id="KW-0418">Kinase</keyword>
<keyword evidence="5" id="KW-0723">Serine/threonine-protein kinase</keyword>
<evidence type="ECO:0000313" key="23">
    <source>
        <dbReference type="Proteomes" id="UP001209878"/>
    </source>
</evidence>
<evidence type="ECO:0000256" key="14">
    <source>
        <dbReference type="ARBA" id="ARBA00060907"/>
    </source>
</evidence>
<dbReference type="FunFam" id="3.30.63.10:FF:000002">
    <property type="entry name" value="Guanylate kinase 1"/>
    <property type="match status" value="1"/>
</dbReference>
<feature type="domain" description="Protein kinase" evidence="18">
    <location>
        <begin position="27"/>
        <end position="292"/>
    </location>
</feature>
<evidence type="ECO:0000256" key="1">
    <source>
        <dbReference type="ARBA" id="ARBA00004202"/>
    </source>
</evidence>
<dbReference type="Pfam" id="PF00625">
    <property type="entry name" value="Guanylate_kin"/>
    <property type="match status" value="1"/>
</dbReference>
<evidence type="ECO:0000256" key="9">
    <source>
        <dbReference type="ARBA" id="ARBA00022741"/>
    </source>
</evidence>
<dbReference type="InterPro" id="IPR036034">
    <property type="entry name" value="PDZ_sf"/>
</dbReference>
<dbReference type="FunFam" id="2.30.42.10:FF:000016">
    <property type="entry name" value="peripheral plasma membrane protein CASK isoform X2"/>
    <property type="match status" value="1"/>
</dbReference>
<dbReference type="InterPro" id="IPR050716">
    <property type="entry name" value="MAGUK"/>
</dbReference>
<feature type="domain" description="PDZ" evidence="20">
    <location>
        <begin position="512"/>
        <end position="593"/>
    </location>
</feature>
<dbReference type="FunFam" id="3.40.50.300:FF:000146">
    <property type="entry name" value="MAGUK p55 subfamily member 6 isoform X1"/>
    <property type="match status" value="1"/>
</dbReference>
<dbReference type="SUPFAM" id="SSF50156">
    <property type="entry name" value="PDZ domain-like"/>
    <property type="match status" value="1"/>
</dbReference>
<comment type="subcellular location">
    <subcellularLocation>
        <location evidence="1">Cell membrane</location>
        <topology evidence="1">Peripheral membrane protein</topology>
    </subcellularLocation>
</comment>
<keyword evidence="13" id="KW-0472">Membrane</keyword>
<dbReference type="InterPro" id="IPR001478">
    <property type="entry name" value="PDZ"/>
</dbReference>
<evidence type="ECO:0000256" key="12">
    <source>
        <dbReference type="ARBA" id="ARBA00022860"/>
    </source>
</evidence>
<dbReference type="PROSITE" id="PS51022">
    <property type="entry name" value="L27"/>
    <property type="match status" value="2"/>
</dbReference>
<dbReference type="SMART" id="SM00220">
    <property type="entry name" value="S_TKc"/>
    <property type="match status" value="1"/>
</dbReference>
<dbReference type="InterPro" id="IPR008145">
    <property type="entry name" value="GK/Ca_channel_bsu"/>
</dbReference>
<protein>
    <recommendedName>
        <fullName evidence="15">Peripheral plasma membrane protein CASK</fullName>
    </recommendedName>
</protein>
<keyword evidence="23" id="KW-1185">Reference proteome</keyword>
<dbReference type="PANTHER" id="PTHR23122">
    <property type="entry name" value="MEMBRANE-ASSOCIATED GUANYLATE KINASE MAGUK"/>
    <property type="match status" value="1"/>
</dbReference>
<sequence length="917" mass="103700">MGCSEKCLSIPKYWVPHVVYLRTSLPLLLIDCCCRGAFSVVRRCVHRETGAQFAVKIVDVAKFTCSPGLSTDDLKREASICHRLKYPHVVELLETYSSEGMLYMVFEFMEGADLCFEIVKRAMAGFVYSEAVSSHYMRQILEALRYCHSNNIVHRDIKPHCVLLASKENSAPVKLGGFGVAIRLTETDGKISGGRVGTPHFMAPEVVRREQYGKPVDMWSTGVMLYVLLSGATPFLGTKDRLFEAIARGTYSMKGKAWEYISGEAKDLVHRMLEPDADRRITIDEALQHPWIREKNRMPKVHLHETVEEMRKFNSRRKLKGAILAAVSSSRWNSFYGDVRPGSYRGSSGVMDVTDEVVAASAAVSQILDSLEDVQCLTDTSDHDVHFLQDVFEDVQLHALLNLYDKISSKSIRPNVSTTQDAIPRTREVLESLQTYPDDVADECEELRQILLQPHFMGALQAHDVTSHEVYGETAIHVTPPMTRHYFNGDADDIDGSHNSDIDVENVTRVRLVQFQKTTGEAMGITLKMTEDSRCLVARIMHGGMIDRQGTLHVGDEIREINGISVMSQSVEALQRLLRDARGSITLKIVPSYRNPLPQCEITVRTLFCYDPKDDDLIPCAQAGIAFKIGDILHVISKDDHNWWQARRWGTRPSEPAGLIPSPELQEWRTACIAIEKAKQTQVNCSWFSRKKKHYRDKYLAKHNAVFDQLDLVTYEEVVRLPGFMRKTLVLLGAHGVGRRHIKNTLITTHPEKFAYPIPHTTRPPRPDEEHGKNYYFVSHDQMMSDIAANEYLEYGTHEEAMYGTKLETIRQIHDQGLMAILDVEPQALKVLRTADFAPIIVFIGAPSVSTIADAPCANDGSLERLARESDLLEKAYGHYFDLKIINNDIEETITVLQQAINRVSQEPQWVPVSWVY</sequence>
<evidence type="ECO:0000256" key="15">
    <source>
        <dbReference type="ARBA" id="ARBA00071925"/>
    </source>
</evidence>
<dbReference type="GO" id="GO:0005524">
    <property type="term" value="F:ATP binding"/>
    <property type="evidence" value="ECO:0007669"/>
    <property type="project" value="UniProtKB-KW"/>
</dbReference>
<dbReference type="InterPro" id="IPR011009">
    <property type="entry name" value="Kinase-like_dom_sf"/>
</dbReference>
<keyword evidence="3 16" id="KW-0728">SH3 domain</keyword>
<name>A0AAD9KGL7_RIDPI</name>
<dbReference type="SMART" id="SM00072">
    <property type="entry name" value="GuKc"/>
    <property type="match status" value="1"/>
</dbReference>
<dbReference type="PROSITE" id="PS50002">
    <property type="entry name" value="SH3"/>
    <property type="match status" value="1"/>
</dbReference>
<keyword evidence="9" id="KW-0547">Nucleotide-binding</keyword>
<evidence type="ECO:0000256" key="3">
    <source>
        <dbReference type="ARBA" id="ARBA00022443"/>
    </source>
</evidence>
<feature type="domain" description="L27" evidence="21">
    <location>
        <begin position="360"/>
        <end position="415"/>
    </location>
</feature>
<dbReference type="PROSITE" id="PS00856">
    <property type="entry name" value="GUANYLATE_KINASE_1"/>
    <property type="match status" value="1"/>
</dbReference>
<dbReference type="SUPFAM" id="SSF52540">
    <property type="entry name" value="P-loop containing nucleoside triphosphate hydrolases"/>
    <property type="match status" value="1"/>
</dbReference>
<evidence type="ECO:0000259" key="20">
    <source>
        <dbReference type="PROSITE" id="PS50106"/>
    </source>
</evidence>
<dbReference type="FunFam" id="1.10.510.10:FF:000062">
    <property type="entry name" value="peripheral plasma membrane protein CASK isoform X2"/>
    <property type="match status" value="1"/>
</dbReference>
<evidence type="ECO:0000259" key="18">
    <source>
        <dbReference type="PROSITE" id="PS50011"/>
    </source>
</evidence>
<dbReference type="EMBL" id="JAODUO010001160">
    <property type="protein sequence ID" value="KAK2170188.1"/>
    <property type="molecule type" value="Genomic_DNA"/>
</dbReference>
<evidence type="ECO:0000256" key="2">
    <source>
        <dbReference type="ARBA" id="ARBA00007014"/>
    </source>
</evidence>
<dbReference type="Pfam" id="PF00595">
    <property type="entry name" value="PDZ"/>
    <property type="match status" value="1"/>
</dbReference>
<dbReference type="GO" id="GO:0005516">
    <property type="term" value="F:calmodulin binding"/>
    <property type="evidence" value="ECO:0007669"/>
    <property type="project" value="UniProtKB-KW"/>
</dbReference>
<dbReference type="Gene3D" id="6.10.140.620">
    <property type="match status" value="1"/>
</dbReference>
<dbReference type="Gene3D" id="1.10.510.10">
    <property type="entry name" value="Transferase(Phosphotransferase) domain 1"/>
    <property type="match status" value="1"/>
</dbReference>
<evidence type="ECO:0000256" key="5">
    <source>
        <dbReference type="ARBA" id="ARBA00022527"/>
    </source>
</evidence>
<keyword evidence="6" id="KW-0597">Phosphoprotein</keyword>
<evidence type="ECO:0000256" key="6">
    <source>
        <dbReference type="ARBA" id="ARBA00022553"/>
    </source>
</evidence>
<dbReference type="Gene3D" id="3.30.200.20">
    <property type="entry name" value="Phosphorylase Kinase, domain 1"/>
    <property type="match status" value="1"/>
</dbReference>
<evidence type="ECO:0000256" key="8">
    <source>
        <dbReference type="ARBA" id="ARBA00022737"/>
    </source>
</evidence>
<evidence type="ECO:0000259" key="17">
    <source>
        <dbReference type="PROSITE" id="PS50002"/>
    </source>
</evidence>
<dbReference type="InterPro" id="IPR036892">
    <property type="entry name" value="L27_dom_sf"/>
</dbReference>
<dbReference type="PROSITE" id="PS50011">
    <property type="entry name" value="PROTEIN_KINASE_DOM"/>
    <property type="match status" value="1"/>
</dbReference>
<dbReference type="InterPro" id="IPR027417">
    <property type="entry name" value="P-loop_NTPase"/>
</dbReference>
<keyword evidence="4" id="KW-1003">Cell membrane</keyword>
<feature type="domain" description="Guanylate kinase-like" evidence="19">
    <location>
        <begin position="726"/>
        <end position="902"/>
    </location>
</feature>
<keyword evidence="7" id="KW-0808">Transferase</keyword>
<evidence type="ECO:0000256" key="13">
    <source>
        <dbReference type="ARBA" id="ARBA00023136"/>
    </source>
</evidence>
<dbReference type="InterPro" id="IPR020590">
    <property type="entry name" value="Guanylate_kinase_CS"/>
</dbReference>
<dbReference type="InterPro" id="IPR036028">
    <property type="entry name" value="SH3-like_dom_sf"/>
</dbReference>
<dbReference type="Pfam" id="PF00069">
    <property type="entry name" value="Pkinase"/>
    <property type="match status" value="1"/>
</dbReference>
<dbReference type="Pfam" id="PF02828">
    <property type="entry name" value="L27"/>
    <property type="match status" value="2"/>
</dbReference>
<dbReference type="GO" id="GO:0030054">
    <property type="term" value="C:cell junction"/>
    <property type="evidence" value="ECO:0007669"/>
    <property type="project" value="UniProtKB-ARBA"/>
</dbReference>
<feature type="domain" description="SH3" evidence="17">
    <location>
        <begin position="599"/>
        <end position="670"/>
    </location>
</feature>
<evidence type="ECO:0000256" key="4">
    <source>
        <dbReference type="ARBA" id="ARBA00022475"/>
    </source>
</evidence>
<organism evidence="22 23">
    <name type="scientific">Ridgeia piscesae</name>
    <name type="common">Tubeworm</name>
    <dbReference type="NCBI Taxonomy" id="27915"/>
    <lineage>
        <taxon>Eukaryota</taxon>
        <taxon>Metazoa</taxon>
        <taxon>Spiralia</taxon>
        <taxon>Lophotrochozoa</taxon>
        <taxon>Annelida</taxon>
        <taxon>Polychaeta</taxon>
        <taxon>Sedentaria</taxon>
        <taxon>Canalipalpata</taxon>
        <taxon>Sabellida</taxon>
        <taxon>Siboglinidae</taxon>
        <taxon>Ridgeia</taxon>
    </lineage>
</organism>
<dbReference type="SUPFAM" id="SSF50044">
    <property type="entry name" value="SH3-domain"/>
    <property type="match status" value="1"/>
</dbReference>
<evidence type="ECO:0000259" key="21">
    <source>
        <dbReference type="PROSITE" id="PS51022"/>
    </source>
</evidence>
<dbReference type="AlphaFoldDB" id="A0AAD9KGL7"/>
<dbReference type="Proteomes" id="UP001209878">
    <property type="component" value="Unassembled WGS sequence"/>
</dbReference>
<evidence type="ECO:0000256" key="16">
    <source>
        <dbReference type="PROSITE-ProRule" id="PRU00192"/>
    </source>
</evidence>
<evidence type="ECO:0000313" key="22">
    <source>
        <dbReference type="EMBL" id="KAK2170188.1"/>
    </source>
</evidence>
<dbReference type="GO" id="GO:0005886">
    <property type="term" value="C:plasma membrane"/>
    <property type="evidence" value="ECO:0007669"/>
    <property type="project" value="UniProtKB-SubCell"/>
</dbReference>
<dbReference type="Pfam" id="PF07653">
    <property type="entry name" value="SH3_2"/>
    <property type="match status" value="1"/>
</dbReference>
<dbReference type="InterPro" id="IPR000719">
    <property type="entry name" value="Prot_kinase_dom"/>
</dbReference>
<keyword evidence="8" id="KW-0677">Repeat</keyword>
<evidence type="ECO:0000256" key="11">
    <source>
        <dbReference type="ARBA" id="ARBA00022840"/>
    </source>
</evidence>
<comment type="similarity">
    <text evidence="2">Belongs to the MAGUK family.</text>
</comment>
<dbReference type="SUPFAM" id="SSF56112">
    <property type="entry name" value="Protein kinase-like (PK-like)"/>
    <property type="match status" value="1"/>
</dbReference>
<dbReference type="Gene3D" id="3.40.50.300">
    <property type="entry name" value="P-loop containing nucleotide triphosphate hydrolases"/>
    <property type="match status" value="1"/>
</dbReference>
<reference evidence="22" key="1">
    <citation type="journal article" date="2023" name="Mol. Biol. Evol.">
        <title>Third-Generation Sequencing Reveals the Adaptive Role of the Epigenome in Three Deep-Sea Polychaetes.</title>
        <authorList>
            <person name="Perez M."/>
            <person name="Aroh O."/>
            <person name="Sun Y."/>
            <person name="Lan Y."/>
            <person name="Juniper S.K."/>
            <person name="Young C.R."/>
            <person name="Angers B."/>
            <person name="Qian P.Y."/>
        </authorList>
    </citation>
    <scope>NUCLEOTIDE SEQUENCE</scope>
    <source>
        <strain evidence="22">R07B-5</strain>
    </source>
</reference>
<dbReference type="InterPro" id="IPR014775">
    <property type="entry name" value="L27_C"/>
</dbReference>
<dbReference type="SMART" id="SM00228">
    <property type="entry name" value="PDZ"/>
    <property type="match status" value="1"/>
</dbReference>
<accession>A0AAD9KGL7</accession>
<feature type="domain" description="L27" evidence="21">
    <location>
        <begin position="419"/>
        <end position="474"/>
    </location>
</feature>
<evidence type="ECO:0000256" key="7">
    <source>
        <dbReference type="ARBA" id="ARBA00022679"/>
    </source>
</evidence>
<dbReference type="Gene3D" id="2.30.42.10">
    <property type="match status" value="1"/>
</dbReference>
<dbReference type="PROSITE" id="PS50106">
    <property type="entry name" value="PDZ"/>
    <property type="match status" value="1"/>
</dbReference>
<dbReference type="SUPFAM" id="SSF101288">
    <property type="entry name" value="L27 domain"/>
    <property type="match status" value="2"/>
</dbReference>
<evidence type="ECO:0000259" key="19">
    <source>
        <dbReference type="PROSITE" id="PS50052"/>
    </source>
</evidence>
<dbReference type="CDD" id="cd10831">
    <property type="entry name" value="PDZ_CASK-like"/>
    <property type="match status" value="1"/>
</dbReference>
<comment type="similarity">
    <text evidence="14">In the N-terminal section; belongs to the protein kinase superfamily. CAMK Ser/Thr protein kinase family. CaMK subfamily.</text>
</comment>
<dbReference type="Gene3D" id="2.30.30.40">
    <property type="entry name" value="SH3 Domains"/>
    <property type="match status" value="1"/>
</dbReference>
<keyword evidence="11" id="KW-0067">ATP-binding</keyword>
<dbReference type="GO" id="GO:0004674">
    <property type="term" value="F:protein serine/threonine kinase activity"/>
    <property type="evidence" value="ECO:0007669"/>
    <property type="project" value="UniProtKB-KW"/>
</dbReference>
<dbReference type="FunFam" id="3.30.200.20:FF:000051">
    <property type="entry name" value="Peripheral plasma membrane protein CASK isoform B"/>
    <property type="match status" value="1"/>
</dbReference>
<dbReference type="InterPro" id="IPR008144">
    <property type="entry name" value="Guanylate_kin-like_dom"/>
</dbReference>
<dbReference type="CDD" id="cd00071">
    <property type="entry name" value="GMPK"/>
    <property type="match status" value="1"/>
</dbReference>
<dbReference type="PROSITE" id="PS50052">
    <property type="entry name" value="GUANYLATE_KINASE_2"/>
    <property type="match status" value="1"/>
</dbReference>
<keyword evidence="12" id="KW-0112">Calmodulin-binding</keyword>
<dbReference type="Gene3D" id="1.10.287.650">
    <property type="entry name" value="L27 domain"/>
    <property type="match status" value="2"/>
</dbReference>